<feature type="transmembrane region" description="Helical" evidence="13">
    <location>
        <begin position="37"/>
        <end position="59"/>
    </location>
</feature>
<dbReference type="Gene3D" id="3.30.565.10">
    <property type="entry name" value="Histidine kinase-like ATPase, C-terminal domain"/>
    <property type="match status" value="1"/>
</dbReference>
<keyword evidence="12 13" id="KW-0472">Membrane</keyword>
<evidence type="ECO:0000256" key="7">
    <source>
        <dbReference type="ARBA" id="ARBA00022741"/>
    </source>
</evidence>
<evidence type="ECO:0000313" key="16">
    <source>
        <dbReference type="Proteomes" id="UP001519288"/>
    </source>
</evidence>
<feature type="domain" description="Histidine kinase" evidence="14">
    <location>
        <begin position="121"/>
        <end position="326"/>
    </location>
</feature>
<dbReference type="InterPro" id="IPR003594">
    <property type="entry name" value="HATPase_dom"/>
</dbReference>
<evidence type="ECO:0000256" key="4">
    <source>
        <dbReference type="ARBA" id="ARBA00022475"/>
    </source>
</evidence>
<protein>
    <recommendedName>
        <fullName evidence="3">histidine kinase</fullName>
        <ecNumber evidence="3">2.7.13.3</ecNumber>
    </recommendedName>
</protein>
<feature type="transmembrane region" description="Helical" evidence="13">
    <location>
        <begin position="12"/>
        <end position="31"/>
    </location>
</feature>
<evidence type="ECO:0000256" key="10">
    <source>
        <dbReference type="ARBA" id="ARBA00022989"/>
    </source>
</evidence>
<keyword evidence="7" id="KW-0547">Nucleotide-binding</keyword>
<name>A0ABS4JKH4_9BACL</name>
<keyword evidence="6 13" id="KW-0812">Transmembrane</keyword>
<comment type="subcellular location">
    <subcellularLocation>
        <location evidence="2">Cell membrane</location>
        <topology evidence="2">Multi-pass membrane protein</topology>
    </subcellularLocation>
</comment>
<comment type="caution">
    <text evidence="15">The sequence shown here is derived from an EMBL/GenBank/DDBJ whole genome shotgun (WGS) entry which is preliminary data.</text>
</comment>
<dbReference type="RefSeq" id="WP_209864886.1">
    <property type="nucleotide sequence ID" value="NZ_JAGGLD010000007.1"/>
</dbReference>
<proteinExistence type="predicted"/>
<keyword evidence="10 13" id="KW-1133">Transmembrane helix</keyword>
<dbReference type="PANTHER" id="PTHR45453">
    <property type="entry name" value="PHOSPHATE REGULON SENSOR PROTEIN PHOR"/>
    <property type="match status" value="1"/>
</dbReference>
<reference evidence="15 16" key="1">
    <citation type="submission" date="2021-03" db="EMBL/GenBank/DDBJ databases">
        <title>Genomic Encyclopedia of Type Strains, Phase IV (KMG-IV): sequencing the most valuable type-strain genomes for metagenomic binning, comparative biology and taxonomic classification.</title>
        <authorList>
            <person name="Goeker M."/>
        </authorList>
    </citation>
    <scope>NUCLEOTIDE SEQUENCE [LARGE SCALE GENOMIC DNA]</scope>
    <source>
        <strain evidence="15 16">DSM 26806</strain>
    </source>
</reference>
<evidence type="ECO:0000256" key="6">
    <source>
        <dbReference type="ARBA" id="ARBA00022692"/>
    </source>
</evidence>
<evidence type="ECO:0000256" key="11">
    <source>
        <dbReference type="ARBA" id="ARBA00023012"/>
    </source>
</evidence>
<dbReference type="Pfam" id="PF02518">
    <property type="entry name" value="HATPase_c"/>
    <property type="match status" value="1"/>
</dbReference>
<dbReference type="InterPro" id="IPR036890">
    <property type="entry name" value="HATPase_C_sf"/>
</dbReference>
<keyword evidence="8 15" id="KW-0418">Kinase</keyword>
<keyword evidence="16" id="KW-1185">Reference proteome</keyword>
<sequence>MIRAYVRERLSWIVLFLWLLLLLMFIGYVDAEIPFQPIIYVIFLFGLVFGVFLIVRYFLETRFYRNIVAWEPGYDLSTLEEASSPFEQLTLDLITQQTDRARQEASQHLMDVEQEKDDLLAWIHEVKTPLTAMQLMIERMEDRVLQGQLMYEWLRVHLLLDQQLHHKRIPFIQNDVYMEQAPLEPLIYQEIKALQSWCMQKGIGFDVHLSVPTVLSDMKWLGFIIRQILTNAVKYSHASDIVIESLFIHGKTHLRITDYGRGIDPKDLPRIFEKGFTSTAHHGDSASTGMGLYLAQKAAHSLLIHIEVSSKLGQESIFTLIFPEKNAFSALLSM</sequence>
<dbReference type="InterPro" id="IPR050351">
    <property type="entry name" value="BphY/WalK/GraS-like"/>
</dbReference>
<dbReference type="SUPFAM" id="SSF47384">
    <property type="entry name" value="Homodimeric domain of signal transducing histidine kinase"/>
    <property type="match status" value="1"/>
</dbReference>
<dbReference type="InterPro" id="IPR005467">
    <property type="entry name" value="His_kinase_dom"/>
</dbReference>
<dbReference type="InterPro" id="IPR003661">
    <property type="entry name" value="HisK_dim/P_dom"/>
</dbReference>
<evidence type="ECO:0000256" key="9">
    <source>
        <dbReference type="ARBA" id="ARBA00022840"/>
    </source>
</evidence>
<evidence type="ECO:0000313" key="15">
    <source>
        <dbReference type="EMBL" id="MBP2002215.1"/>
    </source>
</evidence>
<evidence type="ECO:0000256" key="8">
    <source>
        <dbReference type="ARBA" id="ARBA00022777"/>
    </source>
</evidence>
<dbReference type="SUPFAM" id="SSF55874">
    <property type="entry name" value="ATPase domain of HSP90 chaperone/DNA topoisomerase II/histidine kinase"/>
    <property type="match status" value="1"/>
</dbReference>
<dbReference type="InterPro" id="IPR036097">
    <property type="entry name" value="HisK_dim/P_sf"/>
</dbReference>
<keyword evidence="11" id="KW-0902">Two-component regulatory system</keyword>
<dbReference type="SMART" id="SM00387">
    <property type="entry name" value="HATPase_c"/>
    <property type="match status" value="1"/>
</dbReference>
<dbReference type="EC" id="2.7.13.3" evidence="3"/>
<organism evidence="15 16">
    <name type="scientific">Paenibacillus shirakamiensis</name>
    <dbReference type="NCBI Taxonomy" id="1265935"/>
    <lineage>
        <taxon>Bacteria</taxon>
        <taxon>Bacillati</taxon>
        <taxon>Bacillota</taxon>
        <taxon>Bacilli</taxon>
        <taxon>Bacillales</taxon>
        <taxon>Paenibacillaceae</taxon>
        <taxon>Paenibacillus</taxon>
    </lineage>
</organism>
<dbReference type="CDD" id="cd00082">
    <property type="entry name" value="HisKA"/>
    <property type="match status" value="1"/>
</dbReference>
<dbReference type="EMBL" id="JAGGLD010000007">
    <property type="protein sequence ID" value="MBP2002215.1"/>
    <property type="molecule type" value="Genomic_DNA"/>
</dbReference>
<keyword evidence="5 15" id="KW-0808">Transferase</keyword>
<evidence type="ECO:0000256" key="13">
    <source>
        <dbReference type="SAM" id="Phobius"/>
    </source>
</evidence>
<gene>
    <name evidence="15" type="ORF">J2Z69_003287</name>
</gene>
<dbReference type="GO" id="GO:0004673">
    <property type="term" value="F:protein histidine kinase activity"/>
    <property type="evidence" value="ECO:0007669"/>
    <property type="project" value="UniProtKB-EC"/>
</dbReference>
<evidence type="ECO:0000256" key="3">
    <source>
        <dbReference type="ARBA" id="ARBA00012438"/>
    </source>
</evidence>
<comment type="catalytic activity">
    <reaction evidence="1">
        <text>ATP + protein L-histidine = ADP + protein N-phospho-L-histidine.</text>
        <dbReference type="EC" id="2.7.13.3"/>
    </reaction>
</comment>
<evidence type="ECO:0000259" key="14">
    <source>
        <dbReference type="PROSITE" id="PS50109"/>
    </source>
</evidence>
<keyword evidence="9" id="KW-0067">ATP-binding</keyword>
<dbReference type="PANTHER" id="PTHR45453:SF2">
    <property type="entry name" value="HISTIDINE KINASE"/>
    <property type="match status" value="1"/>
</dbReference>
<dbReference type="PROSITE" id="PS50109">
    <property type="entry name" value="HIS_KIN"/>
    <property type="match status" value="1"/>
</dbReference>
<dbReference type="Proteomes" id="UP001519288">
    <property type="component" value="Unassembled WGS sequence"/>
</dbReference>
<evidence type="ECO:0000256" key="2">
    <source>
        <dbReference type="ARBA" id="ARBA00004651"/>
    </source>
</evidence>
<evidence type="ECO:0000256" key="1">
    <source>
        <dbReference type="ARBA" id="ARBA00000085"/>
    </source>
</evidence>
<evidence type="ECO:0000256" key="12">
    <source>
        <dbReference type="ARBA" id="ARBA00023136"/>
    </source>
</evidence>
<keyword evidence="4" id="KW-1003">Cell membrane</keyword>
<evidence type="ECO:0000256" key="5">
    <source>
        <dbReference type="ARBA" id="ARBA00022679"/>
    </source>
</evidence>
<accession>A0ABS4JKH4</accession>